<proteinExistence type="predicted"/>
<dbReference type="OrthoDB" id="10251809at2759"/>
<evidence type="ECO:0000313" key="4">
    <source>
        <dbReference type="EMBL" id="CCX04509.1"/>
    </source>
</evidence>
<dbReference type="Proteomes" id="UP000018144">
    <property type="component" value="Unassembled WGS sequence"/>
</dbReference>
<keyword evidence="5" id="KW-1185">Reference proteome</keyword>
<protein>
    <submittedName>
        <fullName evidence="4">Uncharacterized protein</fullName>
    </submittedName>
</protein>
<dbReference type="STRING" id="1076935.U4KY53"/>
<feature type="chain" id="PRO_5004650948" evidence="3">
    <location>
        <begin position="23"/>
        <end position="596"/>
    </location>
</feature>
<evidence type="ECO:0000313" key="5">
    <source>
        <dbReference type="Proteomes" id="UP000018144"/>
    </source>
</evidence>
<feature type="signal peptide" evidence="3">
    <location>
        <begin position="1"/>
        <end position="22"/>
    </location>
</feature>
<dbReference type="InterPro" id="IPR011043">
    <property type="entry name" value="Gal_Oxase/kelch_b-propeller"/>
</dbReference>
<keyword evidence="2" id="KW-0472">Membrane</keyword>
<keyword evidence="2" id="KW-0812">Transmembrane</keyword>
<evidence type="ECO:0000256" key="2">
    <source>
        <dbReference type="SAM" id="Phobius"/>
    </source>
</evidence>
<feature type="transmembrane region" description="Helical" evidence="2">
    <location>
        <begin position="490"/>
        <end position="513"/>
    </location>
</feature>
<feature type="compositionally biased region" description="Basic and acidic residues" evidence="1">
    <location>
        <begin position="545"/>
        <end position="559"/>
    </location>
</feature>
<organism evidence="4 5">
    <name type="scientific">Pyronema omphalodes (strain CBS 100304)</name>
    <name type="common">Pyronema confluens</name>
    <dbReference type="NCBI Taxonomy" id="1076935"/>
    <lineage>
        <taxon>Eukaryota</taxon>
        <taxon>Fungi</taxon>
        <taxon>Dikarya</taxon>
        <taxon>Ascomycota</taxon>
        <taxon>Pezizomycotina</taxon>
        <taxon>Pezizomycetes</taxon>
        <taxon>Pezizales</taxon>
        <taxon>Pyronemataceae</taxon>
        <taxon>Pyronema</taxon>
    </lineage>
</organism>
<dbReference type="eggNOG" id="ENOG502SDYH">
    <property type="taxonomic scope" value="Eukaryota"/>
</dbReference>
<dbReference type="PANTHER" id="PTHR16861">
    <property type="entry name" value="GLYCOPROTEIN 38"/>
    <property type="match status" value="1"/>
</dbReference>
<dbReference type="AlphaFoldDB" id="U4KY53"/>
<dbReference type="Gene3D" id="2.120.10.80">
    <property type="entry name" value="Kelch-type beta propeller"/>
    <property type="match status" value="1"/>
</dbReference>
<evidence type="ECO:0000256" key="3">
    <source>
        <dbReference type="SAM" id="SignalP"/>
    </source>
</evidence>
<feature type="region of interest" description="Disordered" evidence="1">
    <location>
        <begin position="458"/>
        <end position="487"/>
    </location>
</feature>
<keyword evidence="3" id="KW-0732">Signal</keyword>
<dbReference type="SUPFAM" id="SSF50965">
    <property type="entry name" value="Galactose oxidase, central domain"/>
    <property type="match status" value="1"/>
</dbReference>
<reference evidence="4 5" key="1">
    <citation type="journal article" date="2013" name="PLoS Genet.">
        <title>The genome and development-dependent transcriptomes of Pyronema confluens: a window into fungal evolution.</title>
        <authorList>
            <person name="Traeger S."/>
            <person name="Altegoer F."/>
            <person name="Freitag M."/>
            <person name="Gabaldon T."/>
            <person name="Kempken F."/>
            <person name="Kumar A."/>
            <person name="Marcet-Houben M."/>
            <person name="Poggeler S."/>
            <person name="Stajich J.E."/>
            <person name="Nowrousian M."/>
        </authorList>
    </citation>
    <scope>NUCLEOTIDE SEQUENCE [LARGE SCALE GENOMIC DNA]</scope>
    <source>
        <strain evidence="5">CBS 100304</strain>
        <tissue evidence="4">Vegetative mycelium</tissue>
    </source>
</reference>
<dbReference type="PANTHER" id="PTHR16861:SF4">
    <property type="entry name" value="SH3 DOMAIN PROTEIN (AFU_ORTHOLOGUE AFUA_1G13610)"/>
    <property type="match status" value="1"/>
</dbReference>
<dbReference type="InterPro" id="IPR015915">
    <property type="entry name" value="Kelch-typ_b-propeller"/>
</dbReference>
<dbReference type="EMBL" id="HF935206">
    <property type="protein sequence ID" value="CCX04509.1"/>
    <property type="molecule type" value="Genomic_DNA"/>
</dbReference>
<accession>U4KY53</accession>
<evidence type="ECO:0000256" key="1">
    <source>
        <dbReference type="SAM" id="MobiDB-lite"/>
    </source>
</evidence>
<name>U4KY53_PYROM</name>
<feature type="compositionally biased region" description="Low complexity" evidence="1">
    <location>
        <begin position="466"/>
        <end position="487"/>
    </location>
</feature>
<feature type="region of interest" description="Disordered" evidence="1">
    <location>
        <begin position="543"/>
        <end position="596"/>
    </location>
</feature>
<sequence>MLAQVVRQALLLIVCACAATHAENDVPDEVKDFCFISGAAMYNYNKKVYIYGGCPPLTKADNQLRTIDVSKSFRVGADVETYVKRTPLPDTMPRDTYSTMWPIAKDTLASFFGFHEVSHNGFDRKDPAITTVQPLDAKLTLDTTKNSWTIGRVKSTINFQLLDAGKDKAGALLKIGSKMSTWVPSLRRGYYLGGVTYKDAPDIVWDAPRGFTNHRGMIVYDADSDSLSNQTMPYPQGSDGQLLHLTTKDDEILINFGGNSQPYGASVQTRSMRQFFIYSTKQSKWFSYTSPETSAVPNPHANFCATIVSAPDNSSHQIIIYAGGTPPDMATVDSVWVLSIPSFDWVKLPGNATDSTRLAGRRWDPTCLKVGKKYMMSWGGRHFVDGKTDAICDIGGNNVFLLDMSTGMWVDMFNPDDDYEVPQSVVNVVGGTTKGGATKLQPDGGFGDPDLAKLMTFNIGPGAGQTSDESGSGSSNSDKSSTANKSSTGAIVGGVVGGIAGLAIIGAIVFFLLRKKRNNIVATDIELNRAGYQQASVEASPYAVKHSEVSPDQEPKPREYYQVPPPAELHPENVRPGELQGEGIVNELPGDHPVMR</sequence>
<keyword evidence="2" id="KW-1133">Transmembrane helix</keyword>
<gene>
    <name evidence="4" type="ORF">PCON_02479</name>
</gene>